<gene>
    <name evidence="2" type="ORF">GCM10025868_18640</name>
</gene>
<evidence type="ECO:0000313" key="2">
    <source>
        <dbReference type="EMBL" id="GMA86614.1"/>
    </source>
</evidence>
<keyword evidence="3" id="KW-1185">Reference proteome</keyword>
<feature type="region of interest" description="Disordered" evidence="1">
    <location>
        <begin position="71"/>
        <end position="103"/>
    </location>
</feature>
<protein>
    <submittedName>
        <fullName evidence="2">Uncharacterized protein</fullName>
    </submittedName>
</protein>
<reference evidence="3" key="1">
    <citation type="journal article" date="2019" name="Int. J. Syst. Evol. Microbiol.">
        <title>The Global Catalogue of Microorganisms (GCM) 10K type strain sequencing project: providing services to taxonomists for standard genome sequencing and annotation.</title>
        <authorList>
            <consortium name="The Broad Institute Genomics Platform"/>
            <consortium name="The Broad Institute Genome Sequencing Center for Infectious Disease"/>
            <person name="Wu L."/>
            <person name="Ma J."/>
        </authorList>
    </citation>
    <scope>NUCLEOTIDE SEQUENCE [LARGE SCALE GENOMIC DNA]</scope>
    <source>
        <strain evidence="3">NBRC 108730</strain>
    </source>
</reference>
<accession>A0ABQ6JHM7</accession>
<evidence type="ECO:0000313" key="3">
    <source>
        <dbReference type="Proteomes" id="UP001157017"/>
    </source>
</evidence>
<dbReference type="Proteomes" id="UP001157017">
    <property type="component" value="Unassembled WGS sequence"/>
</dbReference>
<sequence>MSPADSAVTTWSITSPDGDGTSRSRNRARRLEAHDRLVLPGVAARHVVHGLLHAVQAGLVEAVPGFELEVSGRHDPTVDPPGRGDQVARQEQTTPVHWGDVPLPEAVLPPRSVAFGA</sequence>
<comment type="caution">
    <text evidence="2">The sequence shown here is derived from an EMBL/GenBank/DDBJ whole genome shotgun (WGS) entry which is preliminary data.</text>
</comment>
<proteinExistence type="predicted"/>
<feature type="region of interest" description="Disordered" evidence="1">
    <location>
        <begin position="1"/>
        <end position="28"/>
    </location>
</feature>
<organism evidence="2 3">
    <name type="scientific">Angustibacter aerolatus</name>
    <dbReference type="NCBI Taxonomy" id="1162965"/>
    <lineage>
        <taxon>Bacteria</taxon>
        <taxon>Bacillati</taxon>
        <taxon>Actinomycetota</taxon>
        <taxon>Actinomycetes</taxon>
        <taxon>Kineosporiales</taxon>
        <taxon>Kineosporiaceae</taxon>
    </lineage>
</organism>
<dbReference type="EMBL" id="BSUZ01000001">
    <property type="protein sequence ID" value="GMA86614.1"/>
    <property type="molecule type" value="Genomic_DNA"/>
</dbReference>
<name>A0ABQ6JHM7_9ACTN</name>
<evidence type="ECO:0000256" key="1">
    <source>
        <dbReference type="SAM" id="MobiDB-lite"/>
    </source>
</evidence>